<organism evidence="1 2">
    <name type="scientific">Apatococcus lobatus</name>
    <dbReference type="NCBI Taxonomy" id="904363"/>
    <lineage>
        <taxon>Eukaryota</taxon>
        <taxon>Viridiplantae</taxon>
        <taxon>Chlorophyta</taxon>
        <taxon>core chlorophytes</taxon>
        <taxon>Trebouxiophyceae</taxon>
        <taxon>Chlorellales</taxon>
        <taxon>Chlorellaceae</taxon>
        <taxon>Apatococcus</taxon>
    </lineage>
</organism>
<evidence type="ECO:0000313" key="1">
    <source>
        <dbReference type="EMBL" id="KAK9840068.1"/>
    </source>
</evidence>
<name>A0AAW1S1S9_9CHLO</name>
<comment type="caution">
    <text evidence="1">The sequence shown here is derived from an EMBL/GenBank/DDBJ whole genome shotgun (WGS) entry which is preliminary data.</text>
</comment>
<dbReference type="InterPro" id="IPR036770">
    <property type="entry name" value="Ankyrin_rpt-contain_sf"/>
</dbReference>
<dbReference type="PANTHER" id="PTHR46586">
    <property type="entry name" value="ANKYRIN REPEAT-CONTAINING PROTEIN"/>
    <property type="match status" value="1"/>
</dbReference>
<evidence type="ECO:0000313" key="2">
    <source>
        <dbReference type="Proteomes" id="UP001438707"/>
    </source>
</evidence>
<dbReference type="InterPro" id="IPR052050">
    <property type="entry name" value="SecEffector_AnkRepeat"/>
</dbReference>
<dbReference type="Gene3D" id="1.25.40.20">
    <property type="entry name" value="Ankyrin repeat-containing domain"/>
    <property type="match status" value="1"/>
</dbReference>
<keyword evidence="2" id="KW-1185">Reference proteome</keyword>
<dbReference type="SUPFAM" id="SSF140860">
    <property type="entry name" value="Pseudo ankyrin repeat-like"/>
    <property type="match status" value="1"/>
</dbReference>
<dbReference type="PANTHER" id="PTHR46586:SF3">
    <property type="entry name" value="ANKYRIN REPEAT-CONTAINING PROTEIN"/>
    <property type="match status" value="1"/>
</dbReference>
<gene>
    <name evidence="1" type="ORF">WJX74_002845</name>
</gene>
<reference evidence="1 2" key="1">
    <citation type="journal article" date="2024" name="Nat. Commun.">
        <title>Phylogenomics reveals the evolutionary origins of lichenization in chlorophyte algae.</title>
        <authorList>
            <person name="Puginier C."/>
            <person name="Libourel C."/>
            <person name="Otte J."/>
            <person name="Skaloud P."/>
            <person name="Haon M."/>
            <person name="Grisel S."/>
            <person name="Petersen M."/>
            <person name="Berrin J.G."/>
            <person name="Delaux P.M."/>
            <person name="Dal Grande F."/>
            <person name="Keller J."/>
        </authorList>
    </citation>
    <scope>NUCLEOTIDE SEQUENCE [LARGE SCALE GENOMIC DNA]</scope>
    <source>
        <strain evidence="1 2">SAG 2145</strain>
    </source>
</reference>
<dbReference type="EMBL" id="JALJOS010000004">
    <property type="protein sequence ID" value="KAK9840068.1"/>
    <property type="molecule type" value="Genomic_DNA"/>
</dbReference>
<proteinExistence type="predicted"/>
<protein>
    <recommendedName>
        <fullName evidence="3">Ankyrin repeat-containing domain</fullName>
    </recommendedName>
</protein>
<dbReference type="Proteomes" id="UP001438707">
    <property type="component" value="Unassembled WGS sequence"/>
</dbReference>
<evidence type="ECO:0008006" key="3">
    <source>
        <dbReference type="Google" id="ProtNLM"/>
    </source>
</evidence>
<dbReference type="AlphaFoldDB" id="A0AAW1S1S9"/>
<accession>A0AAW1S1S9</accession>
<sequence>MWMGDLFNCAKAGHLHFLQWVNSHAAHLDARMSQQLKLGLFWNPAMPAENYLAGAAAGGHLHVLQWAVGTLKPRGPHLLQIALAAAEHGHLSILKWAHSRGLFETAKLCSRAANLECLQWAHENGYPLEGRSLVQFTGTLQMLQWLLQQGCIWSGQVYIEAAAAGKLDIIKWAYQQGLPFPAQQSWWTEPQLGGARGEFLNTAIQCGHVPILEWAFHNGWAPMMGERHKKQGRFIVMRWLRANNCPWVMCATSHAAGLIRYPRNPKNVEPLKWLIENGCPLSSKMVDSLVSRGFVGLARWVQRRGAVCSGPALAELELYSQRQQELCRCFALACKVCKTSPQLDQRCCAMAAVPWELQQRISQLAFASSKKTTNSVA</sequence>